<dbReference type="PANTHER" id="PTHR14042">
    <property type="entry name" value="DOPEY-RELATED"/>
    <property type="match status" value="1"/>
</dbReference>
<dbReference type="GO" id="GO:0005829">
    <property type="term" value="C:cytosol"/>
    <property type="evidence" value="ECO:0007669"/>
    <property type="project" value="GOC"/>
</dbReference>
<gene>
    <name evidence="1" type="primary">LOC109685206</name>
</gene>
<sequence>MGEIPPSELILYLSACKFLDTALSFPPDKMPLFQIYRWAFVPEVDTEGPASLPDLEENHQECKPHTIRILELLRLKYGEMSGSDELTVKSEFPLLRQHSVSCIRQLMPFFRTLNCAFKTQSQLPACAPRAPLSRFPVGESPRVLRELEECVECDFLEYPEC</sequence>
<proteinExistence type="predicted"/>
<evidence type="ECO:0000313" key="1">
    <source>
        <dbReference type="RefSeq" id="XP_020017526.1"/>
    </source>
</evidence>
<dbReference type="KEGG" id="ccan:109685206"/>
<dbReference type="GO" id="GO:0005768">
    <property type="term" value="C:endosome"/>
    <property type="evidence" value="ECO:0007669"/>
    <property type="project" value="TreeGrafter"/>
</dbReference>
<dbReference type="GO" id="GO:0005802">
    <property type="term" value="C:trans-Golgi network"/>
    <property type="evidence" value="ECO:0007669"/>
    <property type="project" value="TreeGrafter"/>
</dbReference>
<accession>A0A8B7UD97</accession>
<reference evidence="1" key="1">
    <citation type="submission" date="2025-08" db="UniProtKB">
        <authorList>
            <consortium name="RefSeq"/>
        </authorList>
    </citation>
    <scope>IDENTIFICATION</scope>
    <source>
        <tissue evidence="1">Leukocyte</tissue>
    </source>
</reference>
<dbReference type="GO" id="GO:0006895">
    <property type="term" value="P:Golgi to endosome transport"/>
    <property type="evidence" value="ECO:0007669"/>
    <property type="project" value="InterPro"/>
</dbReference>
<protein>
    <submittedName>
        <fullName evidence="1">Protein dopey-2-like</fullName>
    </submittedName>
</protein>
<organism evidence="1">
    <name type="scientific">Castor canadensis</name>
    <name type="common">American beaver</name>
    <dbReference type="NCBI Taxonomy" id="51338"/>
    <lineage>
        <taxon>Eukaryota</taxon>
        <taxon>Metazoa</taxon>
        <taxon>Chordata</taxon>
        <taxon>Craniata</taxon>
        <taxon>Vertebrata</taxon>
        <taxon>Euteleostomi</taxon>
        <taxon>Mammalia</taxon>
        <taxon>Eutheria</taxon>
        <taxon>Euarchontoglires</taxon>
        <taxon>Glires</taxon>
        <taxon>Rodentia</taxon>
        <taxon>Castorimorpha</taxon>
        <taxon>Castoridae</taxon>
        <taxon>Castor</taxon>
    </lineage>
</organism>
<dbReference type="PANTHER" id="PTHR14042:SF23">
    <property type="entry name" value="PROTEIN DOPEY-2"/>
    <property type="match status" value="1"/>
</dbReference>
<dbReference type="AlphaFoldDB" id="A0A8B7UD97"/>
<dbReference type="RefSeq" id="XP_020017526.1">
    <property type="nucleotide sequence ID" value="XM_020161937.1"/>
</dbReference>
<dbReference type="OrthoDB" id="297643at2759"/>
<name>A0A8B7UD97_CASCN</name>
<dbReference type="InterPro" id="IPR040314">
    <property type="entry name" value="DOP1"/>
</dbReference>